<feature type="domain" description="4Fe-4S ferredoxin-type" evidence="7">
    <location>
        <begin position="55"/>
        <end position="86"/>
    </location>
</feature>
<dbReference type="PROSITE" id="PS51379">
    <property type="entry name" value="4FE4S_FER_2"/>
    <property type="match status" value="2"/>
</dbReference>
<keyword evidence="1 6" id="KW-0004">4Fe-4S</keyword>
<dbReference type="Pfam" id="PF13183">
    <property type="entry name" value="Fer4_8"/>
    <property type="match status" value="1"/>
</dbReference>
<dbReference type="PANTHER" id="PTHR32479">
    <property type="entry name" value="GLYCOLATE OXIDASE IRON-SULFUR SUBUNIT"/>
    <property type="match status" value="1"/>
</dbReference>
<dbReference type="InterPro" id="IPR004017">
    <property type="entry name" value="Cys_rich_dom"/>
</dbReference>
<dbReference type="GO" id="GO:0046872">
    <property type="term" value="F:metal ion binding"/>
    <property type="evidence" value="ECO:0007669"/>
    <property type="project" value="UniProtKB-UniRule"/>
</dbReference>
<dbReference type="InterPro" id="IPR017900">
    <property type="entry name" value="4Fe4S_Fe_S_CS"/>
</dbReference>
<gene>
    <name evidence="8" type="ORF">SAMN02949497_0873</name>
</gene>
<dbReference type="PANTHER" id="PTHR32479:SF17">
    <property type="entry name" value="GLYCOLATE OXIDASE IRON-SULFUR SUBUNIT"/>
    <property type="match status" value="1"/>
</dbReference>
<name>A0A1Y6CTG1_9GAMM</name>
<keyword evidence="5 6" id="KW-0411">Iron-sulfur</keyword>
<dbReference type="Pfam" id="PF02754">
    <property type="entry name" value="CCG"/>
    <property type="match status" value="2"/>
</dbReference>
<evidence type="ECO:0000256" key="5">
    <source>
        <dbReference type="ARBA" id="ARBA00023014"/>
    </source>
</evidence>
<evidence type="ECO:0000256" key="4">
    <source>
        <dbReference type="ARBA" id="ARBA00023004"/>
    </source>
</evidence>
<evidence type="ECO:0000256" key="2">
    <source>
        <dbReference type="ARBA" id="ARBA00022723"/>
    </source>
</evidence>
<dbReference type="STRING" id="1760988.SAMN02949497_0873"/>
<dbReference type="InterPro" id="IPR009051">
    <property type="entry name" value="Helical_ferredxn"/>
</dbReference>
<evidence type="ECO:0000313" key="9">
    <source>
        <dbReference type="Proteomes" id="UP000192923"/>
    </source>
</evidence>
<reference evidence="8 9" key="1">
    <citation type="submission" date="2016-12" db="EMBL/GenBank/DDBJ databases">
        <authorList>
            <person name="Song W.-J."/>
            <person name="Kurnit D.M."/>
        </authorList>
    </citation>
    <scope>NUCLEOTIDE SEQUENCE [LARGE SCALE GENOMIC DNA]</scope>
    <source>
        <strain evidence="8 9">175</strain>
    </source>
</reference>
<dbReference type="EMBL" id="FXAM01000001">
    <property type="protein sequence ID" value="SMF93586.1"/>
    <property type="molecule type" value="Genomic_DNA"/>
</dbReference>
<dbReference type="InterPro" id="IPR017896">
    <property type="entry name" value="4Fe4S_Fe-S-bd"/>
</dbReference>
<dbReference type="InterPro" id="IPR012257">
    <property type="entry name" value="Glc_ox_4Fe-4S"/>
</dbReference>
<keyword evidence="3" id="KW-0677">Repeat</keyword>
<organism evidence="8 9">
    <name type="scientific">Methylomagnum ishizawai</name>
    <dbReference type="NCBI Taxonomy" id="1760988"/>
    <lineage>
        <taxon>Bacteria</taxon>
        <taxon>Pseudomonadati</taxon>
        <taxon>Pseudomonadota</taxon>
        <taxon>Gammaproteobacteria</taxon>
        <taxon>Methylococcales</taxon>
        <taxon>Methylococcaceae</taxon>
        <taxon>Methylomagnum</taxon>
    </lineage>
</organism>
<keyword evidence="4 6" id="KW-0408">Iron</keyword>
<comment type="function">
    <text evidence="6">Component of a complex that catalyzes the oxidation of glycolate to glyoxylate.</text>
</comment>
<dbReference type="SUPFAM" id="SSF46548">
    <property type="entry name" value="alpha-helical ferredoxin"/>
    <property type="match status" value="1"/>
</dbReference>
<feature type="domain" description="4Fe-4S ferredoxin-type" evidence="7">
    <location>
        <begin position="4"/>
        <end position="33"/>
    </location>
</feature>
<dbReference type="EC" id="1.1.99.14" evidence="6"/>
<keyword evidence="6" id="KW-0813">Transport</keyword>
<evidence type="ECO:0000313" key="8">
    <source>
        <dbReference type="EMBL" id="SMF93586.1"/>
    </source>
</evidence>
<proteinExistence type="predicted"/>
<dbReference type="GO" id="GO:0019154">
    <property type="term" value="F:glycolate dehydrogenase activity"/>
    <property type="evidence" value="ECO:0007669"/>
    <property type="project" value="UniProtKB-EC"/>
</dbReference>
<dbReference type="Gene3D" id="1.10.1060.10">
    <property type="entry name" value="Alpha-helical ferredoxin"/>
    <property type="match status" value="1"/>
</dbReference>
<dbReference type="Proteomes" id="UP000192923">
    <property type="component" value="Unassembled WGS sequence"/>
</dbReference>
<dbReference type="PROSITE" id="PS00198">
    <property type="entry name" value="4FE4S_FER_1"/>
    <property type="match status" value="2"/>
</dbReference>
<protein>
    <recommendedName>
        <fullName evidence="6">Glycolate oxidase iron-sulfur subunit</fullName>
        <ecNumber evidence="6">1.1.99.14</ecNumber>
    </recommendedName>
</protein>
<comment type="cofactor">
    <cofactor evidence="6">
        <name>[4Fe-4S] cluster</name>
        <dbReference type="ChEBI" id="CHEBI:49883"/>
    </cofactor>
    <text evidence="6">Binds 2 [4Fe-4S] clusters.</text>
</comment>
<comment type="catalytic activity">
    <reaction evidence="6">
        <text>glycolate + A = glyoxylate + AH2</text>
        <dbReference type="Rhea" id="RHEA:21264"/>
        <dbReference type="ChEBI" id="CHEBI:13193"/>
        <dbReference type="ChEBI" id="CHEBI:17499"/>
        <dbReference type="ChEBI" id="CHEBI:29805"/>
        <dbReference type="ChEBI" id="CHEBI:36655"/>
        <dbReference type="EC" id="1.1.99.14"/>
    </reaction>
</comment>
<comment type="catalytic activity">
    <reaction evidence="6">
        <text>(R)-lactate + A = pyruvate + AH2</text>
        <dbReference type="Rhea" id="RHEA:15089"/>
        <dbReference type="ChEBI" id="CHEBI:13193"/>
        <dbReference type="ChEBI" id="CHEBI:15361"/>
        <dbReference type="ChEBI" id="CHEBI:16004"/>
        <dbReference type="ChEBI" id="CHEBI:17499"/>
    </reaction>
</comment>
<keyword evidence="6" id="KW-0249">Electron transport</keyword>
<accession>A0A1Y6CTG1</accession>
<keyword evidence="9" id="KW-1185">Reference proteome</keyword>
<dbReference type="OrthoDB" id="9765258at2"/>
<dbReference type="PIRSF" id="PIRSF000139">
    <property type="entry name" value="Glc_ox_4Fe-4S"/>
    <property type="match status" value="1"/>
</dbReference>
<dbReference type="AlphaFoldDB" id="A0A1Y6CTG1"/>
<keyword evidence="2 6" id="KW-0479">Metal-binding</keyword>
<evidence type="ECO:0000256" key="3">
    <source>
        <dbReference type="ARBA" id="ARBA00022737"/>
    </source>
</evidence>
<sequence length="411" mass="43035">MNRPDLAADTDLCVKCGLCLPHCPTYLQTQDENESPRGRLSLIQGWARGALEATPELARHVDHCLLCRACEAACPAYVPYGGIVDRFRGEVGELGKSSAAKLKTAALRKLLTGVGVRHRAEALMAGALGGPLLRGGGFLLEAVGLGEVAAGLPGTATATDWIGIHPATGPAETGRADVFLGCTANLLDAETVSATLRLLNRLGVRVRVPEAQACCGALHGHGGDAQAASALMERNLAAFDGEDAIVGFASGCGAMLRDYRERAATETAARWAGRVRDVGEFLAGLPWPDDWVLAPLEAKVVVHAPCTLKNVLKADRHPAALLRRIPGLEVVPLPVQVRCCGAAGSYSLEHPAMAGALRDEVLDRVAAERPAFLATSNPGCAMHLRAGLKRRGLGGVEVLHPVALLARCLPG</sequence>
<dbReference type="GO" id="GO:0051539">
    <property type="term" value="F:4 iron, 4 sulfur cluster binding"/>
    <property type="evidence" value="ECO:0007669"/>
    <property type="project" value="UniProtKB-UniRule"/>
</dbReference>
<dbReference type="RefSeq" id="WP_085210288.1">
    <property type="nucleotide sequence ID" value="NZ_FXAM01000001.1"/>
</dbReference>
<evidence type="ECO:0000256" key="1">
    <source>
        <dbReference type="ARBA" id="ARBA00022485"/>
    </source>
</evidence>
<evidence type="ECO:0000259" key="7">
    <source>
        <dbReference type="PROSITE" id="PS51379"/>
    </source>
</evidence>
<evidence type="ECO:0000256" key="6">
    <source>
        <dbReference type="PIRNR" id="PIRNR000139"/>
    </source>
</evidence>